<keyword evidence="2" id="KW-0812">Transmembrane</keyword>
<dbReference type="AlphaFoldDB" id="A0A285KG07"/>
<organism evidence="3 4">
    <name type="scientific">Paractinoplanes atraurantiacus</name>
    <dbReference type="NCBI Taxonomy" id="1036182"/>
    <lineage>
        <taxon>Bacteria</taxon>
        <taxon>Bacillati</taxon>
        <taxon>Actinomycetota</taxon>
        <taxon>Actinomycetes</taxon>
        <taxon>Micromonosporales</taxon>
        <taxon>Micromonosporaceae</taxon>
        <taxon>Paractinoplanes</taxon>
    </lineage>
</organism>
<accession>A0A285KG07</accession>
<keyword evidence="4" id="KW-1185">Reference proteome</keyword>
<keyword evidence="2" id="KW-0472">Membrane</keyword>
<feature type="transmembrane region" description="Helical" evidence="2">
    <location>
        <begin position="97"/>
        <end position="117"/>
    </location>
</feature>
<evidence type="ECO:0000256" key="1">
    <source>
        <dbReference type="SAM" id="MobiDB-lite"/>
    </source>
</evidence>
<evidence type="ECO:0000313" key="4">
    <source>
        <dbReference type="Proteomes" id="UP000219612"/>
    </source>
</evidence>
<feature type="region of interest" description="Disordered" evidence="1">
    <location>
        <begin position="159"/>
        <end position="182"/>
    </location>
</feature>
<sequence>MTGKQKRVVWVCSALLGGFAVVSAVMVLDAVPAWRHYGPAADSYLRLYTGYDREHAESLTSSVRTGLGYQTGLAVVAALATAGLAVVVHLRRRWVRATVWCTLGALGMGLLFSFTAGEATREASELLPPWYPGLTAALSAVLLATAVVVVVLMSKVEDFHEPDPREPDPRWESFVRRQAERP</sequence>
<evidence type="ECO:0000313" key="3">
    <source>
        <dbReference type="EMBL" id="SNY71193.1"/>
    </source>
</evidence>
<gene>
    <name evidence="3" type="ORF">SAMN05421748_13950</name>
</gene>
<keyword evidence="2" id="KW-1133">Transmembrane helix</keyword>
<dbReference type="RefSeq" id="WP_143235423.1">
    <property type="nucleotide sequence ID" value="NZ_OBDY01000039.1"/>
</dbReference>
<dbReference type="OrthoDB" id="9997923at2"/>
<dbReference type="Proteomes" id="UP000219612">
    <property type="component" value="Unassembled WGS sequence"/>
</dbReference>
<reference evidence="3 4" key="1">
    <citation type="submission" date="2017-09" db="EMBL/GenBank/DDBJ databases">
        <authorList>
            <person name="Ehlers B."/>
            <person name="Leendertz F.H."/>
        </authorList>
    </citation>
    <scope>NUCLEOTIDE SEQUENCE [LARGE SCALE GENOMIC DNA]</scope>
    <source>
        <strain evidence="3 4">CGMCC 4.6857</strain>
    </source>
</reference>
<evidence type="ECO:0008006" key="5">
    <source>
        <dbReference type="Google" id="ProtNLM"/>
    </source>
</evidence>
<feature type="transmembrane region" description="Helical" evidence="2">
    <location>
        <begin position="129"/>
        <end position="152"/>
    </location>
</feature>
<protein>
    <recommendedName>
        <fullName evidence="5">Tryptophan-associated transmembrane protein (Trp_oprn_chp)</fullName>
    </recommendedName>
</protein>
<name>A0A285KG07_9ACTN</name>
<proteinExistence type="predicted"/>
<dbReference type="EMBL" id="OBDY01000039">
    <property type="protein sequence ID" value="SNY71193.1"/>
    <property type="molecule type" value="Genomic_DNA"/>
</dbReference>
<evidence type="ECO:0000256" key="2">
    <source>
        <dbReference type="SAM" id="Phobius"/>
    </source>
</evidence>
<feature type="transmembrane region" description="Helical" evidence="2">
    <location>
        <begin position="67"/>
        <end position="90"/>
    </location>
</feature>